<name>A0AA40KK25_9HYME</name>
<evidence type="ECO:0000313" key="2">
    <source>
        <dbReference type="Proteomes" id="UP001177670"/>
    </source>
</evidence>
<gene>
    <name evidence="1" type="ORF">K0M31_008947</name>
</gene>
<proteinExistence type="predicted"/>
<protein>
    <submittedName>
        <fullName evidence="1">Uncharacterized protein</fullName>
    </submittedName>
</protein>
<sequence length="108" mass="12512">MIANTWSNIKNTTLKRALRKLLMHEIEEISEQERTVEADIEEAVTTLRRIPDCDCDSDDVMQWFQCDKDNSSDEDNINFTQIEAADESNDEDVPSHVEAFESFEKGLR</sequence>
<dbReference type="EMBL" id="JAHYIQ010000021">
    <property type="protein sequence ID" value="KAK1123329.1"/>
    <property type="molecule type" value="Genomic_DNA"/>
</dbReference>
<keyword evidence="2" id="KW-1185">Reference proteome</keyword>
<reference evidence="1" key="1">
    <citation type="submission" date="2021-10" db="EMBL/GenBank/DDBJ databases">
        <title>Melipona bicolor Genome sequencing and assembly.</title>
        <authorList>
            <person name="Araujo N.S."/>
            <person name="Arias M.C."/>
        </authorList>
    </citation>
    <scope>NUCLEOTIDE SEQUENCE</scope>
    <source>
        <strain evidence="1">USP_2M_L1-L4_2017</strain>
        <tissue evidence="1">Whole body</tissue>
    </source>
</reference>
<organism evidence="1 2">
    <name type="scientific">Melipona bicolor</name>
    <dbReference type="NCBI Taxonomy" id="60889"/>
    <lineage>
        <taxon>Eukaryota</taxon>
        <taxon>Metazoa</taxon>
        <taxon>Ecdysozoa</taxon>
        <taxon>Arthropoda</taxon>
        <taxon>Hexapoda</taxon>
        <taxon>Insecta</taxon>
        <taxon>Pterygota</taxon>
        <taxon>Neoptera</taxon>
        <taxon>Endopterygota</taxon>
        <taxon>Hymenoptera</taxon>
        <taxon>Apocrita</taxon>
        <taxon>Aculeata</taxon>
        <taxon>Apoidea</taxon>
        <taxon>Anthophila</taxon>
        <taxon>Apidae</taxon>
        <taxon>Melipona</taxon>
    </lineage>
</organism>
<accession>A0AA40KK25</accession>
<evidence type="ECO:0000313" key="1">
    <source>
        <dbReference type="EMBL" id="KAK1123329.1"/>
    </source>
</evidence>
<dbReference type="Proteomes" id="UP001177670">
    <property type="component" value="Unassembled WGS sequence"/>
</dbReference>
<dbReference type="AlphaFoldDB" id="A0AA40KK25"/>
<comment type="caution">
    <text evidence="1">The sequence shown here is derived from an EMBL/GenBank/DDBJ whole genome shotgun (WGS) entry which is preliminary data.</text>
</comment>